<dbReference type="AlphaFoldDB" id="A0A087E605"/>
<dbReference type="Proteomes" id="UP000029003">
    <property type="component" value="Unassembled WGS sequence"/>
</dbReference>
<accession>A0A087E605</accession>
<feature type="region of interest" description="Disordered" evidence="1">
    <location>
        <begin position="17"/>
        <end position="56"/>
    </location>
</feature>
<gene>
    <name evidence="2" type="ORF">THER5_2013</name>
</gene>
<evidence type="ECO:0000313" key="2">
    <source>
        <dbReference type="EMBL" id="KFJ03206.1"/>
    </source>
</evidence>
<comment type="caution">
    <text evidence="2">The sequence shown here is derived from an EMBL/GenBank/DDBJ whole genome shotgun (WGS) entry which is preliminary data.</text>
</comment>
<feature type="compositionally biased region" description="Basic and acidic residues" evidence="1">
    <location>
        <begin position="17"/>
        <end position="33"/>
    </location>
</feature>
<feature type="compositionally biased region" description="Polar residues" evidence="1">
    <location>
        <begin position="46"/>
        <end position="56"/>
    </location>
</feature>
<evidence type="ECO:0000313" key="3">
    <source>
        <dbReference type="Proteomes" id="UP000029003"/>
    </source>
</evidence>
<name>A0A087E605_9BIFI</name>
<reference evidence="2 3" key="1">
    <citation type="submission" date="2014-03" db="EMBL/GenBank/DDBJ databases">
        <title>Genomics of Bifidobacteria.</title>
        <authorList>
            <person name="Ventura M."/>
            <person name="Milani C."/>
            <person name="Lugli G.A."/>
        </authorList>
    </citation>
    <scope>NUCLEOTIDE SEQUENCE [LARGE SCALE GENOMIC DNA]</scope>
    <source>
        <strain evidence="2 3">LMG 21395</strain>
    </source>
</reference>
<sequence>MDNQRYRHTAISCAMRPKTEPAAIRDHRHDATHWNRRVTSRAGSHPENSTASSTGQ</sequence>
<evidence type="ECO:0000256" key="1">
    <source>
        <dbReference type="SAM" id="MobiDB-lite"/>
    </source>
</evidence>
<protein>
    <submittedName>
        <fullName evidence="2">Uncharacterized protein</fullName>
    </submittedName>
</protein>
<proteinExistence type="predicted"/>
<dbReference type="EMBL" id="JGZT01000005">
    <property type="protein sequence ID" value="KFJ03206.1"/>
    <property type="molecule type" value="Genomic_DNA"/>
</dbReference>
<organism evidence="2 3">
    <name type="scientific">Bifidobacterium thermacidophilum subsp. thermacidophilum</name>
    <dbReference type="NCBI Taxonomy" id="79262"/>
    <lineage>
        <taxon>Bacteria</taxon>
        <taxon>Bacillati</taxon>
        <taxon>Actinomycetota</taxon>
        <taxon>Actinomycetes</taxon>
        <taxon>Bifidobacteriales</taxon>
        <taxon>Bifidobacteriaceae</taxon>
        <taxon>Bifidobacterium</taxon>
    </lineage>
</organism>